<feature type="transmembrane region" description="Helical" evidence="5">
    <location>
        <begin position="1121"/>
        <end position="1138"/>
    </location>
</feature>
<feature type="transmembrane region" description="Helical" evidence="5">
    <location>
        <begin position="1353"/>
        <end position="1375"/>
    </location>
</feature>
<dbReference type="InterPro" id="IPR005645">
    <property type="entry name" value="FSH-like_dom"/>
</dbReference>
<keyword evidence="5" id="KW-0812">Transmembrane</keyword>
<dbReference type="PANTHER" id="PTHR43201">
    <property type="entry name" value="ACYL-COA SYNTHETASE"/>
    <property type="match status" value="1"/>
</dbReference>
<dbReference type="Pfam" id="PF13193">
    <property type="entry name" value="AMP-binding_C"/>
    <property type="match status" value="1"/>
</dbReference>
<keyword evidence="5" id="KW-1133">Transmembrane helix</keyword>
<dbReference type="Pfam" id="PF03959">
    <property type="entry name" value="FSH1"/>
    <property type="match status" value="2"/>
</dbReference>
<evidence type="ECO:0000259" key="6">
    <source>
        <dbReference type="PROSITE" id="PS50075"/>
    </source>
</evidence>
<dbReference type="SUPFAM" id="SSF52499">
    <property type="entry name" value="Isochorismatase-like hydrolases"/>
    <property type="match status" value="1"/>
</dbReference>
<evidence type="ECO:0000256" key="5">
    <source>
        <dbReference type="SAM" id="Phobius"/>
    </source>
</evidence>
<feature type="region of interest" description="Disordered" evidence="4">
    <location>
        <begin position="302"/>
        <end position="330"/>
    </location>
</feature>
<reference evidence="7" key="1">
    <citation type="submission" date="2021-01" db="EMBL/GenBank/DDBJ databases">
        <authorList>
            <person name="Corre E."/>
            <person name="Pelletier E."/>
            <person name="Niang G."/>
            <person name="Scheremetjew M."/>
            <person name="Finn R."/>
            <person name="Kale V."/>
            <person name="Holt S."/>
            <person name="Cochrane G."/>
            <person name="Meng A."/>
            <person name="Brown T."/>
            <person name="Cohen L."/>
        </authorList>
    </citation>
    <scope>NUCLEOTIDE SEQUENCE</scope>
    <source>
        <strain evidence="7">Pop2</strain>
    </source>
</reference>
<feature type="domain" description="Carrier" evidence="6">
    <location>
        <begin position="1542"/>
        <end position="1617"/>
    </location>
</feature>
<dbReference type="PROSITE" id="PS50075">
    <property type="entry name" value="CARRIER"/>
    <property type="match status" value="1"/>
</dbReference>
<dbReference type="GO" id="GO:0031956">
    <property type="term" value="F:medium-chain fatty acid-CoA ligase activity"/>
    <property type="evidence" value="ECO:0007669"/>
    <property type="project" value="TreeGrafter"/>
</dbReference>
<dbReference type="InterPro" id="IPR036736">
    <property type="entry name" value="ACP-like_sf"/>
</dbReference>
<sequence>MDALFVEGTWNSQIIDEIQPINGEEILQGRSDFSAFVGTDLVSILRRNSIESIVIVGFMSNVCILETARDAGEKIPGLKVIVCKDGCAAKTKEEHESTMDISLPVYGCDIMTCAEVEKLFRSKQMAHANHLTNESSLNINSNGNNSDAHADQFTDEGYLNIDANGNNSDARPRILAIHGAKSNNEVTRLQLENLGITDNSHDITYLTGPEEVEEGDPDIVGLIRGPYYSWLKDAGNDQGHIILSGVYSILKEVSIYGPFDGVYGFSSGAAMAVLAAGIATDAPLRDAIALYEEELLGRKSRTRSGFNHSRRSTMFHRRRRSTESHHSRRSTVFHRRRRSTVFHQGSIETGDIVRHPFKFIILACTATPFSDFAELRRCAGLPVTEDHHNFSTIPSFHIIGIEDPFKAKSEAYASLFKNRRVMYIPGGHGVGREQRSDKDLKRNLNTFITYRGNPPPKVVEANFKQMSDITNVALLPHVQVALVHINESKLLPSCNLKGGGATILSLLEEWPADRAFLREARIGDASKCTTYGDVLQFICGGKGDLRRLNVKPGEVVAYGAPPGGGACPALAFLSIGAQTSAAPLAPDTAEYDALDALDQFEPKHLILFEGVDCPGVESAFKKYAETKKARLHRATIIDSNQPGIFEFVQEDELDVYAEELHGKPLANPKDGVCLLLRTSGTTARPKGVPLQQDALINNAAILASSMQLRDTDVCYSVMPLFHIGGISASILCTLASGGSICCDSKPFDPSRMVDALAISSPQPTWYSSVPTIHNATVAFLKDSAGYDSKYSTYGIDSKGIWGKGHSLRMIRSGAAALLGPDGDALAAAYGGVPVYPTYSMSEQMPISQPPAGKKDTLQDKPGSVGVPVAASLAIVNRTTLRPAKYGEEGEIAISGPNVLKHYLHNPDADSKSYFDLTLDIQFDTIGNLTTSERYFLTGDIGTLDHDAFLSLKGRAKEMIKKGGEQVSPFEVEEILLKHPWIRTPVCFAVPSKLYSEEVGCALVLSPKAPPEVRERDVVSTMRAWLKEAKLPPMKWPTKWIIVNDEDLPKTKTKKYVRTGLSTKLGLDPKEDKACVLHAKESTTAKVDWNCLLGLRFVLACYVMFMHIGSTDSWGKVNNLRGFPWHVHVFFTLGGYSVASPMNPMIAKKFSYFKARISAMYPMYALSLIASFINLIVVCRPSTFHPTFTYNAQPDDLMRGFFCEGTPATQNSYWLSLFLTLFIYIFGLAVTPLFQLTWWLGYYLWFNSMYFQCLALFPITYNAFLNQTRRKTQKLLRIIIGLMILNIAILVAAWFVFKDAPRYNNGDYNEAKNWNIGILSFYLFGPFWALYFVIGIATAFLYDAYRPAEHHNAWVWGYVADGCTFILLAFSFAHIFQGKSTYKYNTELEMYMRPDEANQWSDTAAVNRIWDAGYARMFCPLTTLWIFALSTGQGFSAKFFRQDFLSKTLAPNSYNCFLFHQVVAQWYFAVTRPGSFWNWWQYRKNMYWFSPQPCPVNWYEYLTIVGLVVAWSRLMFNLEPILVRIIDLICKVTRVSRNGGEEEEEKDTMQVMKDIIEGMTGIEPDMDYTLEECGLASIGLPALVALLNKRFSTVSFSAADLITANTIGDMVQIIDAAKELANDQGL</sequence>
<organism evidence="7">
    <name type="scientific">Ditylum brightwellii</name>
    <dbReference type="NCBI Taxonomy" id="49249"/>
    <lineage>
        <taxon>Eukaryota</taxon>
        <taxon>Sar</taxon>
        <taxon>Stramenopiles</taxon>
        <taxon>Ochrophyta</taxon>
        <taxon>Bacillariophyta</taxon>
        <taxon>Mediophyceae</taxon>
        <taxon>Lithodesmiophycidae</taxon>
        <taxon>Lithodesmiales</taxon>
        <taxon>Lithodesmiaceae</taxon>
        <taxon>Ditylum</taxon>
    </lineage>
</organism>
<evidence type="ECO:0000256" key="4">
    <source>
        <dbReference type="SAM" id="MobiDB-lite"/>
    </source>
</evidence>
<dbReference type="Gene3D" id="3.30.300.30">
    <property type="match status" value="1"/>
</dbReference>
<dbReference type="InterPro" id="IPR045851">
    <property type="entry name" value="AMP-bd_C_sf"/>
</dbReference>
<dbReference type="Gene3D" id="3.40.50.1820">
    <property type="entry name" value="alpha/beta hydrolase"/>
    <property type="match status" value="1"/>
</dbReference>
<comment type="similarity">
    <text evidence="1">Belongs to the isochorismatase family.</text>
</comment>
<dbReference type="InterPro" id="IPR029058">
    <property type="entry name" value="AB_hydrolase_fold"/>
</dbReference>
<feature type="transmembrane region" description="Helical" evidence="5">
    <location>
        <begin position="1241"/>
        <end position="1263"/>
    </location>
</feature>
<dbReference type="InterPro" id="IPR002656">
    <property type="entry name" value="Acyl_transf_3_dom"/>
</dbReference>
<feature type="transmembrane region" description="Helical" evidence="5">
    <location>
        <begin position="1316"/>
        <end position="1341"/>
    </location>
</feature>
<feature type="transmembrane region" description="Helical" evidence="5">
    <location>
        <begin position="1213"/>
        <end position="1235"/>
    </location>
</feature>
<evidence type="ECO:0000256" key="1">
    <source>
        <dbReference type="ARBA" id="ARBA00006336"/>
    </source>
</evidence>
<dbReference type="SUPFAM" id="SSF53474">
    <property type="entry name" value="alpha/beta-Hydrolases"/>
    <property type="match status" value="1"/>
</dbReference>
<dbReference type="Pfam" id="PF00501">
    <property type="entry name" value="AMP-binding"/>
    <property type="match status" value="1"/>
</dbReference>
<accession>A0A7S2EM80</accession>
<dbReference type="Gene3D" id="3.40.50.12780">
    <property type="entry name" value="N-terminal domain of ligase-like"/>
    <property type="match status" value="1"/>
</dbReference>
<keyword evidence="5" id="KW-0472">Membrane</keyword>
<keyword evidence="3" id="KW-0436">Ligase</keyword>
<evidence type="ECO:0000313" key="7">
    <source>
        <dbReference type="EMBL" id="CAD9343164.1"/>
    </source>
</evidence>
<dbReference type="Gene3D" id="1.10.1200.10">
    <property type="entry name" value="ACP-like"/>
    <property type="match status" value="1"/>
</dbReference>
<dbReference type="Pfam" id="PF00857">
    <property type="entry name" value="Isochorismatase"/>
    <property type="match status" value="1"/>
</dbReference>
<feature type="transmembrane region" description="Helical" evidence="5">
    <location>
        <begin position="1275"/>
        <end position="1296"/>
    </location>
</feature>
<dbReference type="GO" id="GO:0006631">
    <property type="term" value="P:fatty acid metabolic process"/>
    <property type="evidence" value="ECO:0007669"/>
    <property type="project" value="TreeGrafter"/>
</dbReference>
<name>A0A7S2EM80_9STRA</name>
<dbReference type="SUPFAM" id="SSF56801">
    <property type="entry name" value="Acetyl-CoA synthetase-like"/>
    <property type="match status" value="1"/>
</dbReference>
<dbReference type="PANTHER" id="PTHR43201:SF5">
    <property type="entry name" value="MEDIUM-CHAIN ACYL-COA LIGASE ACSF2, MITOCHONDRIAL"/>
    <property type="match status" value="1"/>
</dbReference>
<dbReference type="GO" id="GO:0016747">
    <property type="term" value="F:acyltransferase activity, transferring groups other than amino-acyl groups"/>
    <property type="evidence" value="ECO:0007669"/>
    <property type="project" value="InterPro"/>
</dbReference>
<protein>
    <recommendedName>
        <fullName evidence="6">Carrier domain-containing protein</fullName>
    </recommendedName>
</protein>
<dbReference type="EMBL" id="HBGN01027411">
    <property type="protein sequence ID" value="CAD9343164.1"/>
    <property type="molecule type" value="Transcribed_RNA"/>
</dbReference>
<dbReference type="InterPro" id="IPR000873">
    <property type="entry name" value="AMP-dep_synth/lig_dom"/>
</dbReference>
<dbReference type="Gene3D" id="3.40.50.850">
    <property type="entry name" value="Isochorismatase-like"/>
    <property type="match status" value="1"/>
</dbReference>
<gene>
    <name evidence="7" type="ORF">DBRI1063_LOCUS17690</name>
</gene>
<dbReference type="InterPro" id="IPR000868">
    <property type="entry name" value="Isochorismatase-like_dom"/>
</dbReference>
<feature type="transmembrane region" description="Helical" evidence="5">
    <location>
        <begin position="1158"/>
        <end position="1178"/>
    </location>
</feature>
<evidence type="ECO:0000256" key="2">
    <source>
        <dbReference type="ARBA" id="ARBA00006432"/>
    </source>
</evidence>
<comment type="similarity">
    <text evidence="2">Belongs to the ATP-dependent AMP-binding enzyme family.</text>
</comment>
<dbReference type="InterPro" id="IPR036380">
    <property type="entry name" value="Isochorismatase-like_sf"/>
</dbReference>
<dbReference type="InterPro" id="IPR009081">
    <property type="entry name" value="PP-bd_ACP"/>
</dbReference>
<dbReference type="InterPro" id="IPR025110">
    <property type="entry name" value="AMP-bd_C"/>
</dbReference>
<dbReference type="InterPro" id="IPR042099">
    <property type="entry name" value="ANL_N_sf"/>
</dbReference>
<evidence type="ECO:0000256" key="3">
    <source>
        <dbReference type="ARBA" id="ARBA00022598"/>
    </source>
</evidence>
<dbReference type="Pfam" id="PF01757">
    <property type="entry name" value="Acyl_transf_3"/>
    <property type="match status" value="1"/>
</dbReference>
<proteinExistence type="inferred from homology"/>
<dbReference type="CDD" id="cd00431">
    <property type="entry name" value="cysteine_hydrolases"/>
    <property type="match status" value="1"/>
</dbReference>